<dbReference type="Pfam" id="PF00188">
    <property type="entry name" value="CAP"/>
    <property type="match status" value="1"/>
</dbReference>
<evidence type="ECO:0000313" key="6">
    <source>
        <dbReference type="EMBL" id="WOL06482.1"/>
    </source>
</evidence>
<dbReference type="Gene3D" id="3.40.33.10">
    <property type="entry name" value="CAP"/>
    <property type="match status" value="1"/>
</dbReference>
<protein>
    <submittedName>
        <fullName evidence="6">Pathogenesis-related protein 1-like</fullName>
    </submittedName>
</protein>
<dbReference type="SUPFAM" id="SSF55797">
    <property type="entry name" value="PR-1-like"/>
    <property type="match status" value="1"/>
</dbReference>
<feature type="signal peptide" evidence="4">
    <location>
        <begin position="1"/>
        <end position="23"/>
    </location>
</feature>
<evidence type="ECO:0000259" key="5">
    <source>
        <dbReference type="SMART" id="SM00198"/>
    </source>
</evidence>
<keyword evidence="7" id="KW-1185">Reference proteome</keyword>
<evidence type="ECO:0000256" key="4">
    <source>
        <dbReference type="SAM" id="SignalP"/>
    </source>
</evidence>
<evidence type="ECO:0000256" key="3">
    <source>
        <dbReference type="ARBA" id="ARBA00023157"/>
    </source>
</evidence>
<dbReference type="InterPro" id="IPR035940">
    <property type="entry name" value="CAP_sf"/>
</dbReference>
<reference evidence="6 7" key="1">
    <citation type="submission" date="2023-10" db="EMBL/GenBank/DDBJ databases">
        <title>Chromosome-scale genome assembly provides insights into flower coloration mechanisms of Canna indica.</title>
        <authorList>
            <person name="Li C."/>
        </authorList>
    </citation>
    <scope>NUCLEOTIDE SEQUENCE [LARGE SCALE GENOMIC DNA]</scope>
    <source>
        <tissue evidence="6">Flower</tissue>
    </source>
</reference>
<dbReference type="CDD" id="cd05381">
    <property type="entry name" value="CAP_PR-1"/>
    <property type="match status" value="1"/>
</dbReference>
<dbReference type="FunFam" id="3.40.33.10:FF:000006">
    <property type="entry name" value="Putative pathogenesis-related protein 1"/>
    <property type="match status" value="1"/>
</dbReference>
<evidence type="ECO:0000256" key="2">
    <source>
        <dbReference type="ARBA" id="ARBA00022729"/>
    </source>
</evidence>
<comment type="similarity">
    <text evidence="1">Belongs to the CRISP family.</text>
</comment>
<organism evidence="6 7">
    <name type="scientific">Canna indica</name>
    <name type="common">Indian-shot</name>
    <dbReference type="NCBI Taxonomy" id="4628"/>
    <lineage>
        <taxon>Eukaryota</taxon>
        <taxon>Viridiplantae</taxon>
        <taxon>Streptophyta</taxon>
        <taxon>Embryophyta</taxon>
        <taxon>Tracheophyta</taxon>
        <taxon>Spermatophyta</taxon>
        <taxon>Magnoliopsida</taxon>
        <taxon>Liliopsida</taxon>
        <taxon>Zingiberales</taxon>
        <taxon>Cannaceae</taxon>
        <taxon>Canna</taxon>
    </lineage>
</organism>
<feature type="chain" id="PRO_5042892304" evidence="4">
    <location>
        <begin position="24"/>
        <end position="173"/>
    </location>
</feature>
<dbReference type="Proteomes" id="UP001327560">
    <property type="component" value="Chromosome 5"/>
</dbReference>
<dbReference type="InterPro" id="IPR001283">
    <property type="entry name" value="CRISP-related"/>
</dbReference>
<gene>
    <name evidence="6" type="ORF">Cni_G15216</name>
</gene>
<dbReference type="SMART" id="SM00198">
    <property type="entry name" value="SCP"/>
    <property type="match status" value="1"/>
</dbReference>
<dbReference type="GO" id="GO:0098542">
    <property type="term" value="P:defense response to other organism"/>
    <property type="evidence" value="ECO:0007669"/>
    <property type="project" value="UniProtKB-ARBA"/>
</dbReference>
<feature type="domain" description="SCP" evidence="5">
    <location>
        <begin position="36"/>
        <end position="169"/>
    </location>
</feature>
<sequence length="173" mass="19276">MASSSSFLVSTIFFCFITSLASAQNLTTNAKVTPAVAISQFVASHNAARRLVGVPPLEWDAKLARFAKAYAGQRRGDCRLVHSPGYAYGENIFWGQGRRWSVPDAVAKWVKEKQWYHYDKNSCDAGADCTHYTQIVWRTTQKLGCAKIICNSGDTFIVCEYYPPGNYVGARPY</sequence>
<name>A0AAQ3KHK4_9LILI</name>
<dbReference type="InterPro" id="IPR014044">
    <property type="entry name" value="CAP_dom"/>
</dbReference>
<dbReference type="PANTHER" id="PTHR10334">
    <property type="entry name" value="CYSTEINE-RICH SECRETORY PROTEIN-RELATED"/>
    <property type="match status" value="1"/>
</dbReference>
<accession>A0AAQ3KHK4</accession>
<keyword evidence="2 4" id="KW-0732">Signal</keyword>
<dbReference type="EMBL" id="CP136894">
    <property type="protein sequence ID" value="WOL06482.1"/>
    <property type="molecule type" value="Genomic_DNA"/>
</dbReference>
<keyword evidence="3" id="KW-1015">Disulfide bond</keyword>
<dbReference type="PRINTS" id="PR00837">
    <property type="entry name" value="V5TPXLIKE"/>
</dbReference>
<dbReference type="AlphaFoldDB" id="A0AAQ3KHK4"/>
<evidence type="ECO:0000313" key="7">
    <source>
        <dbReference type="Proteomes" id="UP001327560"/>
    </source>
</evidence>
<proteinExistence type="inferred from homology"/>
<evidence type="ECO:0000256" key="1">
    <source>
        <dbReference type="ARBA" id="ARBA00009923"/>
    </source>
</evidence>